<evidence type="ECO:0000259" key="10">
    <source>
        <dbReference type="Pfam" id="PF20258"/>
    </source>
</evidence>
<dbReference type="Proteomes" id="UP001293791">
    <property type="component" value="Unassembled WGS sequence"/>
</dbReference>
<dbReference type="EMBL" id="JARGYT010000020">
    <property type="protein sequence ID" value="MDZ5762099.1"/>
    <property type="molecule type" value="Genomic_DNA"/>
</dbReference>
<keyword evidence="3 9" id="KW-0819">tRNA processing</keyword>
<dbReference type="PANTHER" id="PTHR11933">
    <property type="entry name" value="TRNA 5-METHYLAMINOMETHYL-2-THIOURIDYLATE -METHYLTRANSFERASE"/>
    <property type="match status" value="1"/>
</dbReference>
<feature type="active site" description="Nucleophile" evidence="9">
    <location>
        <position position="101"/>
    </location>
</feature>
<dbReference type="Pfam" id="PF20258">
    <property type="entry name" value="tRNA_Me_trans_C"/>
    <property type="match status" value="1"/>
</dbReference>
<feature type="binding site" evidence="9">
    <location>
        <position position="125"/>
    </location>
    <ligand>
        <name>ATP</name>
        <dbReference type="ChEBI" id="CHEBI:30616"/>
    </ligand>
</feature>
<dbReference type="Gene3D" id="2.30.30.280">
    <property type="entry name" value="Adenine nucleotide alpha hydrolases-like domains"/>
    <property type="match status" value="1"/>
</dbReference>
<dbReference type="InterPro" id="IPR004506">
    <property type="entry name" value="MnmA-like"/>
</dbReference>
<comment type="subcellular location">
    <subcellularLocation>
        <location evidence="9">Cytoplasm</location>
    </subcellularLocation>
</comment>
<reference evidence="12 13" key="1">
    <citation type="submission" date="2023-02" db="EMBL/GenBank/DDBJ databases">
        <title>Host association and intracellularity evolved multiple times independently in the Rickettsiales.</title>
        <authorList>
            <person name="Castelli M."/>
            <person name="Nardi T."/>
            <person name="Gammuto L."/>
            <person name="Bellinzona G."/>
            <person name="Sabaneyeva E."/>
            <person name="Potekhin A."/>
            <person name="Serra V."/>
            <person name="Petroni G."/>
            <person name="Sassera D."/>
        </authorList>
    </citation>
    <scope>NUCLEOTIDE SEQUENCE [LARGE SCALE GENOMIC DNA]</scope>
    <source>
        <strain evidence="12 13">BOD18</strain>
    </source>
</reference>
<evidence type="ECO:0000256" key="5">
    <source>
        <dbReference type="ARBA" id="ARBA00022840"/>
    </source>
</evidence>
<sequence>MRRIVVAMSGGVDSSTSAAILKAQGYEVLGITLKLYDDGLIEGKKGACCAGIDIHDAQVAAEKIGIPHYVFDYGSRFKEEVIDDFVDSYLSGETPIPCIKCNQKIKFLDLLRAARELGADSLATGHYVRKVAGDLEAELHKGMDASKDQSYFMFTTTKEQLDFLQFPVGEMNKSRTRELAKEYGLEIAEKPDSQDICFVSDNYKNFIKKISPLANIKGDIVYKDGRILARHEGISNFTIGQRRGIGTFGNKPLYVISINEKENQVIVGDKEDLLSNKLSIRDINLLSNYISEEIECTVKLRSAHIGSKATVSFANDKRHASIMLHEPYAGIAPGQACVMYDGTRVLGGGWIAK</sequence>
<dbReference type="InterPro" id="IPR046884">
    <property type="entry name" value="MnmA-like_central"/>
</dbReference>
<dbReference type="Gene3D" id="2.40.30.10">
    <property type="entry name" value="Translation factors"/>
    <property type="match status" value="1"/>
</dbReference>
<accession>A0ABU5L8C3</accession>
<keyword evidence="1 9" id="KW-0820">tRNA-binding</keyword>
<keyword evidence="4 9" id="KW-0547">Nucleotide-binding</keyword>
<dbReference type="NCBIfam" id="TIGR00420">
    <property type="entry name" value="trmU"/>
    <property type="match status" value="1"/>
</dbReference>
<dbReference type="RefSeq" id="WP_322497585.1">
    <property type="nucleotide sequence ID" value="NZ_JARGYT010000020.1"/>
</dbReference>
<keyword evidence="13" id="KW-1185">Reference proteome</keyword>
<keyword evidence="7" id="KW-1015">Disulfide bond</keyword>
<feature type="domain" description="tRNA-specific 2-thiouridylase MnmA-like C-terminal" evidence="10">
    <location>
        <begin position="276"/>
        <end position="351"/>
    </location>
</feature>
<gene>
    <name evidence="9" type="primary">mnmA</name>
    <name evidence="12" type="ORF">Cyrtocomes_00467</name>
</gene>
<keyword evidence="5 9" id="KW-0067">ATP-binding</keyword>
<organism evidence="12 13">
    <name type="scientific">Candidatus Cyrtobacter comes</name>
    <dbReference type="NCBI Taxonomy" id="675776"/>
    <lineage>
        <taxon>Bacteria</taxon>
        <taxon>Pseudomonadati</taxon>
        <taxon>Pseudomonadota</taxon>
        <taxon>Alphaproteobacteria</taxon>
        <taxon>Rickettsiales</taxon>
        <taxon>Candidatus Midichloriaceae</taxon>
        <taxon>Candidatus Cyrtobacter</taxon>
    </lineage>
</organism>
<dbReference type="EC" id="2.8.1.13" evidence="9"/>
<feature type="binding site" evidence="9">
    <location>
        <begin position="7"/>
        <end position="14"/>
    </location>
    <ligand>
        <name>ATP</name>
        <dbReference type="ChEBI" id="CHEBI:30616"/>
    </ligand>
</feature>
<evidence type="ECO:0000256" key="9">
    <source>
        <dbReference type="HAMAP-Rule" id="MF_00144"/>
    </source>
</evidence>
<feature type="region of interest" description="Interaction with tRNA" evidence="9">
    <location>
        <begin position="147"/>
        <end position="149"/>
    </location>
</feature>
<evidence type="ECO:0000256" key="7">
    <source>
        <dbReference type="ARBA" id="ARBA00023157"/>
    </source>
</evidence>
<evidence type="ECO:0000256" key="3">
    <source>
        <dbReference type="ARBA" id="ARBA00022694"/>
    </source>
</evidence>
<dbReference type="PANTHER" id="PTHR11933:SF5">
    <property type="entry name" value="MITOCHONDRIAL TRNA-SPECIFIC 2-THIOURIDYLASE 1"/>
    <property type="match status" value="1"/>
</dbReference>
<keyword evidence="2 9" id="KW-0808">Transferase</keyword>
<feature type="domain" description="tRNA-specific 2-thiouridylase MnmA-like central" evidence="11">
    <location>
        <begin position="204"/>
        <end position="269"/>
    </location>
</feature>
<evidence type="ECO:0000256" key="8">
    <source>
        <dbReference type="ARBA" id="ARBA00051542"/>
    </source>
</evidence>
<comment type="caution">
    <text evidence="12">The sequence shown here is derived from an EMBL/GenBank/DDBJ whole genome shotgun (WGS) entry which is preliminary data.</text>
</comment>
<evidence type="ECO:0000259" key="11">
    <source>
        <dbReference type="Pfam" id="PF20259"/>
    </source>
</evidence>
<keyword evidence="6 9" id="KW-0694">RNA-binding</keyword>
<comment type="catalytic activity">
    <reaction evidence="8 9">
        <text>S-sulfanyl-L-cysteinyl-[protein] + uridine(34) in tRNA + AH2 + ATP = 2-thiouridine(34) in tRNA + L-cysteinyl-[protein] + A + AMP + diphosphate + H(+)</text>
        <dbReference type="Rhea" id="RHEA:47032"/>
        <dbReference type="Rhea" id="RHEA-COMP:10131"/>
        <dbReference type="Rhea" id="RHEA-COMP:11726"/>
        <dbReference type="Rhea" id="RHEA-COMP:11727"/>
        <dbReference type="Rhea" id="RHEA-COMP:11728"/>
        <dbReference type="ChEBI" id="CHEBI:13193"/>
        <dbReference type="ChEBI" id="CHEBI:15378"/>
        <dbReference type="ChEBI" id="CHEBI:17499"/>
        <dbReference type="ChEBI" id="CHEBI:29950"/>
        <dbReference type="ChEBI" id="CHEBI:30616"/>
        <dbReference type="ChEBI" id="CHEBI:33019"/>
        <dbReference type="ChEBI" id="CHEBI:61963"/>
        <dbReference type="ChEBI" id="CHEBI:65315"/>
        <dbReference type="ChEBI" id="CHEBI:87170"/>
        <dbReference type="ChEBI" id="CHEBI:456215"/>
        <dbReference type="EC" id="2.8.1.13"/>
    </reaction>
</comment>
<name>A0ABU5L8C3_9RICK</name>
<keyword evidence="9" id="KW-0963">Cytoplasm</keyword>
<comment type="similarity">
    <text evidence="9">Belongs to the MnmA/TRMU family.</text>
</comment>
<proteinExistence type="inferred from homology"/>
<feature type="site" description="Interaction with tRNA" evidence="9">
    <location>
        <position position="335"/>
    </location>
</feature>
<dbReference type="Gene3D" id="3.40.50.620">
    <property type="entry name" value="HUPs"/>
    <property type="match status" value="1"/>
</dbReference>
<protein>
    <recommendedName>
        <fullName evidence="9">tRNA-specific 2-thiouridylase MnmA</fullName>
        <ecNumber evidence="9">2.8.1.13</ecNumber>
    </recommendedName>
</protein>
<feature type="binding site" evidence="9">
    <location>
        <position position="33"/>
    </location>
    <ligand>
        <name>ATP</name>
        <dbReference type="ChEBI" id="CHEBI:30616"/>
    </ligand>
</feature>
<evidence type="ECO:0000256" key="2">
    <source>
        <dbReference type="ARBA" id="ARBA00022679"/>
    </source>
</evidence>
<dbReference type="Pfam" id="PF03054">
    <property type="entry name" value="tRNA_Me_trans"/>
    <property type="match status" value="1"/>
</dbReference>
<evidence type="ECO:0000313" key="12">
    <source>
        <dbReference type="EMBL" id="MDZ5762099.1"/>
    </source>
</evidence>
<dbReference type="Pfam" id="PF20259">
    <property type="entry name" value="tRNA_Me_trans_M"/>
    <property type="match status" value="1"/>
</dbReference>
<dbReference type="NCBIfam" id="NF001138">
    <property type="entry name" value="PRK00143.1"/>
    <property type="match status" value="1"/>
</dbReference>
<dbReference type="InterPro" id="IPR014729">
    <property type="entry name" value="Rossmann-like_a/b/a_fold"/>
</dbReference>
<comment type="caution">
    <text evidence="9">Lacks conserved residue(s) required for the propagation of feature annotation.</text>
</comment>
<feature type="active site" description="Cysteine persulfide intermediate" evidence="9">
    <location>
        <position position="197"/>
    </location>
</feature>
<evidence type="ECO:0000256" key="4">
    <source>
        <dbReference type="ARBA" id="ARBA00022741"/>
    </source>
</evidence>
<evidence type="ECO:0000313" key="13">
    <source>
        <dbReference type="Proteomes" id="UP001293791"/>
    </source>
</evidence>
<evidence type="ECO:0000256" key="1">
    <source>
        <dbReference type="ARBA" id="ARBA00022555"/>
    </source>
</evidence>
<dbReference type="InterPro" id="IPR023382">
    <property type="entry name" value="MnmA-like_central_sf"/>
</dbReference>
<dbReference type="InterPro" id="IPR046885">
    <property type="entry name" value="MnmA-like_C"/>
</dbReference>
<comment type="function">
    <text evidence="9">Catalyzes the 2-thiolation of uridine at the wobble position (U34) of tRNA, leading to the formation of s(2)U34.</text>
</comment>
<evidence type="ECO:0000256" key="6">
    <source>
        <dbReference type="ARBA" id="ARBA00022884"/>
    </source>
</evidence>
<feature type="site" description="Interaction with tRNA" evidence="9">
    <location>
        <position position="126"/>
    </location>
</feature>
<dbReference type="HAMAP" id="MF_00144">
    <property type="entry name" value="tRNA_thiouridyl_MnmA"/>
    <property type="match status" value="1"/>
</dbReference>
<dbReference type="CDD" id="cd01998">
    <property type="entry name" value="MnmA_TRMU-like"/>
    <property type="match status" value="1"/>
</dbReference>
<dbReference type="SUPFAM" id="SSF52402">
    <property type="entry name" value="Adenine nucleotide alpha hydrolases-like"/>
    <property type="match status" value="1"/>
</dbReference>